<evidence type="ECO:0000313" key="4">
    <source>
        <dbReference type="Proteomes" id="UP001611075"/>
    </source>
</evidence>
<evidence type="ECO:0000256" key="1">
    <source>
        <dbReference type="SAM" id="MobiDB-lite"/>
    </source>
</evidence>
<protein>
    <submittedName>
        <fullName evidence="3">Competence protein CoiA family protein</fullName>
    </submittedName>
</protein>
<keyword evidence="4" id="KW-1185">Reference proteome</keyword>
<accession>A0ABW7SD47</accession>
<organism evidence="3 4">
    <name type="scientific">Micromonospora rubida</name>
    <dbReference type="NCBI Taxonomy" id="2697657"/>
    <lineage>
        <taxon>Bacteria</taxon>
        <taxon>Bacillati</taxon>
        <taxon>Actinomycetota</taxon>
        <taxon>Actinomycetes</taxon>
        <taxon>Micromonosporales</taxon>
        <taxon>Micromonosporaceae</taxon>
        <taxon>Micromonospora</taxon>
    </lineage>
</organism>
<dbReference type="EMBL" id="JBIRPU010000001">
    <property type="protein sequence ID" value="MFI0791608.1"/>
    <property type="molecule type" value="Genomic_DNA"/>
</dbReference>
<dbReference type="RefSeq" id="WP_387026537.1">
    <property type="nucleotide sequence ID" value="NZ_JBIRPU010000001.1"/>
</dbReference>
<feature type="domain" description="Competence protein CoiA nuclease-like" evidence="2">
    <location>
        <begin position="75"/>
        <end position="157"/>
    </location>
</feature>
<gene>
    <name evidence="3" type="ORF">ACH4OY_02740</name>
</gene>
<feature type="region of interest" description="Disordered" evidence="1">
    <location>
        <begin position="254"/>
        <end position="287"/>
    </location>
</feature>
<evidence type="ECO:0000259" key="2">
    <source>
        <dbReference type="Pfam" id="PF06054"/>
    </source>
</evidence>
<comment type="caution">
    <text evidence="3">The sequence shown here is derived from an EMBL/GenBank/DDBJ whole genome shotgun (WGS) entry which is preliminary data.</text>
</comment>
<sequence length="468" mass="54563">MAFAAIHPEAGRIDATLPDLGCGLNWAAVYKVRPRVALRCTDCGYGMHAKVSPRRKLRHFAHDPGRPADCAWLNESLEHHLLKLELATRVRDTGWHAELEVRADDGSWRADVLASAHDGTRRIAWEAQLSPITDDDIRERTERYRAEGIEVCWVSPAETAVPWMSKVPSIRVCDPRGEDSWTVVDGVAGFDFQQGAWIAVEDLDLTRFIRWVLHEQTAPHQVLRRYRSIWFPASRGYDRRPLIWTTQRSIDQEARHEAMRQHQETWKRQQEEAQRQAERRRKEEEARQREALLQEEERQRKITNEKIRAMREAQEQQWAIEAEQRRQQREAKERQRQEEAAVAERERLRQEQHERQAAERWWQELSPSQVQQLRAAVADPLWKKDLTRAEFDPQGITTDNGYGIAIYVRQRLHGILRPSPASLHRLPPAVPVFVRNAREARLLIDAGTIDPARVVHLHLPDHEQIALI</sequence>
<name>A0ABW7SD47_9ACTN</name>
<proteinExistence type="predicted"/>
<dbReference type="InterPro" id="IPR010330">
    <property type="entry name" value="CoiA_nuc"/>
</dbReference>
<evidence type="ECO:0000313" key="3">
    <source>
        <dbReference type="EMBL" id="MFI0791608.1"/>
    </source>
</evidence>
<dbReference type="Proteomes" id="UP001611075">
    <property type="component" value="Unassembled WGS sequence"/>
</dbReference>
<reference evidence="3 4" key="1">
    <citation type="submission" date="2024-10" db="EMBL/GenBank/DDBJ databases">
        <title>The Natural Products Discovery Center: Release of the First 8490 Sequenced Strains for Exploring Actinobacteria Biosynthetic Diversity.</title>
        <authorList>
            <person name="Kalkreuter E."/>
            <person name="Kautsar S.A."/>
            <person name="Yang D."/>
            <person name="Bader C.D."/>
            <person name="Teijaro C.N."/>
            <person name="Fluegel L."/>
            <person name="Davis C.M."/>
            <person name="Simpson J.R."/>
            <person name="Lauterbach L."/>
            <person name="Steele A.D."/>
            <person name="Gui C."/>
            <person name="Meng S."/>
            <person name="Li G."/>
            <person name="Viehrig K."/>
            <person name="Ye F."/>
            <person name="Su P."/>
            <person name="Kiefer A.F."/>
            <person name="Nichols A."/>
            <person name="Cepeda A.J."/>
            <person name="Yan W."/>
            <person name="Fan B."/>
            <person name="Jiang Y."/>
            <person name="Adhikari A."/>
            <person name="Zheng C.-J."/>
            <person name="Schuster L."/>
            <person name="Cowan T.M."/>
            <person name="Smanski M.J."/>
            <person name="Chevrette M.G."/>
            <person name="De Carvalho L.P.S."/>
            <person name="Shen B."/>
        </authorList>
    </citation>
    <scope>NUCLEOTIDE SEQUENCE [LARGE SCALE GENOMIC DNA]</scope>
    <source>
        <strain evidence="3 4">NPDC021253</strain>
    </source>
</reference>
<dbReference type="Pfam" id="PF06054">
    <property type="entry name" value="CoiA_nuc"/>
    <property type="match status" value="1"/>
</dbReference>